<evidence type="ECO:0000256" key="9">
    <source>
        <dbReference type="SAM" id="MobiDB-lite"/>
    </source>
</evidence>
<keyword evidence="13" id="KW-1185">Reference proteome</keyword>
<reference evidence="12" key="1">
    <citation type="journal article" date="2021" name="Sci. Rep.">
        <title>Diploid genomic architecture of Nitzschia inconspicua, an elite biomass production diatom.</title>
        <authorList>
            <person name="Oliver A."/>
            <person name="Podell S."/>
            <person name="Pinowska A."/>
            <person name="Traller J.C."/>
            <person name="Smith S.R."/>
            <person name="McClure R."/>
            <person name="Beliaev A."/>
            <person name="Bohutskyi P."/>
            <person name="Hill E.A."/>
            <person name="Rabines A."/>
            <person name="Zheng H."/>
            <person name="Allen L.Z."/>
            <person name="Kuo A."/>
            <person name="Grigoriev I.V."/>
            <person name="Allen A.E."/>
            <person name="Hazlebeck D."/>
            <person name="Allen E.E."/>
        </authorList>
    </citation>
    <scope>NUCLEOTIDE SEQUENCE</scope>
    <source>
        <strain evidence="12">Hildebrandi</strain>
    </source>
</reference>
<evidence type="ECO:0000256" key="10">
    <source>
        <dbReference type="SAM" id="Phobius"/>
    </source>
</evidence>
<feature type="transmembrane region" description="Helical" evidence="10">
    <location>
        <begin position="151"/>
        <end position="170"/>
    </location>
</feature>
<feature type="compositionally biased region" description="Basic and acidic residues" evidence="9">
    <location>
        <begin position="10"/>
        <end position="23"/>
    </location>
</feature>
<evidence type="ECO:0000256" key="8">
    <source>
        <dbReference type="ARBA" id="ARBA00023224"/>
    </source>
</evidence>
<evidence type="ECO:0000256" key="1">
    <source>
        <dbReference type="ARBA" id="ARBA00004141"/>
    </source>
</evidence>
<feature type="transmembrane region" description="Helical" evidence="10">
    <location>
        <begin position="354"/>
        <end position="374"/>
    </location>
</feature>
<feature type="transmembrane region" description="Helical" evidence="10">
    <location>
        <begin position="327"/>
        <end position="348"/>
    </location>
</feature>
<organism evidence="12 13">
    <name type="scientific">Nitzschia inconspicua</name>
    <dbReference type="NCBI Taxonomy" id="303405"/>
    <lineage>
        <taxon>Eukaryota</taxon>
        <taxon>Sar</taxon>
        <taxon>Stramenopiles</taxon>
        <taxon>Ochrophyta</taxon>
        <taxon>Bacillariophyta</taxon>
        <taxon>Bacillariophyceae</taxon>
        <taxon>Bacillariophycidae</taxon>
        <taxon>Bacillariales</taxon>
        <taxon>Bacillariaceae</taxon>
        <taxon>Nitzschia</taxon>
    </lineage>
</organism>
<gene>
    <name evidence="12" type="ORF">IV203_000483</name>
</gene>
<dbReference type="AlphaFoldDB" id="A0A9K3PQB2"/>
<sequence length="476" mass="52595">MNNKDIQYMESRKKIERSDRMKRKDSGRIYTGSLMIVSLVVFFLSVVPVTAQSTHDAVGSGSDNTPSHQSRDTLLISMTSSNGVWRLLEETTQNSTQNNATQPPVEVYRSKASLITAMTLGSVAVVSCAISWLFLFQNRKKRVITVAQPPFLYLICFGSILVSIPLYFYALDETTGLSANQLSGFCTASIWFRYTGYLVVYMSMFCKLLRVYKVMQFRRNQVIKIKHVMCPFVTVMVAIVGLLIAMTVTDPPTWTREVLFFDEDDSLPPFILENANHEYGFCSESSSFDSAISFLLLVSILISAIMSCKTRHLPPDISDSRRVCQTLWCHLILSVLGFVGAIAGLFVGSISLTTLVQVGVEFLSVLAIISLLIFPKMLLVWRDSRAGLGGVIHITGLNTHTLATHVQGYSSADVDRFGSPDVSTANRESLNFCNQHSVDESTTEGEPSSGNVSQPPPDEAAPIALEDEENLQQSAT</sequence>
<keyword evidence="8" id="KW-0807">Transducer</keyword>
<keyword evidence="4" id="KW-0297">G-protein coupled receptor</keyword>
<comment type="subcellular location">
    <subcellularLocation>
        <location evidence="1">Membrane</location>
        <topology evidence="1">Multi-pass membrane protein</topology>
    </subcellularLocation>
</comment>
<dbReference type="PANTHER" id="PTHR10519">
    <property type="entry name" value="GABA-B RECEPTOR"/>
    <property type="match status" value="1"/>
</dbReference>
<proteinExistence type="predicted"/>
<dbReference type="Pfam" id="PF00003">
    <property type="entry name" value="7tm_3"/>
    <property type="match status" value="1"/>
</dbReference>
<keyword evidence="2 10" id="KW-0812">Transmembrane</keyword>
<evidence type="ECO:0000259" key="11">
    <source>
        <dbReference type="Pfam" id="PF00003"/>
    </source>
</evidence>
<evidence type="ECO:0000256" key="2">
    <source>
        <dbReference type="ARBA" id="ARBA00022692"/>
    </source>
</evidence>
<feature type="region of interest" description="Disordered" evidence="9">
    <location>
        <begin position="435"/>
        <end position="476"/>
    </location>
</feature>
<feature type="transmembrane region" description="Helical" evidence="10">
    <location>
        <begin position="288"/>
        <end position="306"/>
    </location>
</feature>
<comment type="caution">
    <text evidence="12">The sequence shown here is derived from an EMBL/GenBank/DDBJ whole genome shotgun (WGS) entry which is preliminary data.</text>
</comment>
<keyword evidence="3 10" id="KW-1133">Transmembrane helix</keyword>
<feature type="transmembrane region" description="Helical" evidence="10">
    <location>
        <begin position="230"/>
        <end position="249"/>
    </location>
</feature>
<keyword evidence="6 12" id="KW-0675">Receptor</keyword>
<evidence type="ECO:0000256" key="5">
    <source>
        <dbReference type="ARBA" id="ARBA00023136"/>
    </source>
</evidence>
<keyword evidence="5 10" id="KW-0472">Membrane</keyword>
<name>A0A9K3PQB2_9STRA</name>
<dbReference type="GO" id="GO:0038039">
    <property type="term" value="C:G protein-coupled receptor heterodimeric complex"/>
    <property type="evidence" value="ECO:0007669"/>
    <property type="project" value="TreeGrafter"/>
</dbReference>
<evidence type="ECO:0000256" key="7">
    <source>
        <dbReference type="ARBA" id="ARBA00023180"/>
    </source>
</evidence>
<dbReference type="PANTHER" id="PTHR10519:SF20">
    <property type="entry name" value="G-PROTEIN COUPLED RECEPTOR 156-RELATED"/>
    <property type="match status" value="1"/>
</dbReference>
<reference evidence="12" key="2">
    <citation type="submission" date="2021-04" db="EMBL/GenBank/DDBJ databases">
        <authorList>
            <person name="Podell S."/>
        </authorList>
    </citation>
    <scope>NUCLEOTIDE SEQUENCE</scope>
    <source>
        <strain evidence="12">Hildebrandi</strain>
    </source>
</reference>
<evidence type="ECO:0000256" key="3">
    <source>
        <dbReference type="ARBA" id="ARBA00022989"/>
    </source>
</evidence>
<dbReference type="OrthoDB" id="48782at2759"/>
<dbReference type="InterPro" id="IPR002455">
    <property type="entry name" value="GPCR3_GABA-B"/>
</dbReference>
<feature type="transmembrane region" description="Helical" evidence="10">
    <location>
        <begin position="190"/>
        <end position="209"/>
    </location>
</feature>
<evidence type="ECO:0000313" key="12">
    <source>
        <dbReference type="EMBL" id="KAG7355797.1"/>
    </source>
</evidence>
<feature type="transmembrane region" description="Helical" evidence="10">
    <location>
        <begin position="29"/>
        <end position="51"/>
    </location>
</feature>
<accession>A0A9K3PQB2</accession>
<keyword evidence="7" id="KW-0325">Glycoprotein</keyword>
<evidence type="ECO:0000256" key="6">
    <source>
        <dbReference type="ARBA" id="ARBA00023170"/>
    </source>
</evidence>
<feature type="domain" description="G-protein coupled receptors family 3 profile" evidence="11">
    <location>
        <begin position="113"/>
        <end position="376"/>
    </location>
</feature>
<feature type="region of interest" description="Disordered" evidence="9">
    <location>
        <begin position="1"/>
        <end position="23"/>
    </location>
</feature>
<feature type="transmembrane region" description="Helical" evidence="10">
    <location>
        <begin position="112"/>
        <end position="135"/>
    </location>
</feature>
<dbReference type="InterPro" id="IPR017978">
    <property type="entry name" value="GPCR_3_C"/>
</dbReference>
<dbReference type="GO" id="GO:0004965">
    <property type="term" value="F:G protein-coupled GABA receptor activity"/>
    <property type="evidence" value="ECO:0007669"/>
    <property type="project" value="InterPro"/>
</dbReference>
<protein>
    <submittedName>
        <fullName evidence="12">7 transmembrane sweet-taste receptor of 3 GCPR domain containing protein</fullName>
    </submittedName>
</protein>
<feature type="compositionally biased region" description="Polar residues" evidence="9">
    <location>
        <begin position="444"/>
        <end position="453"/>
    </location>
</feature>
<dbReference type="EMBL" id="JAGRRH010000015">
    <property type="protein sequence ID" value="KAG7355797.1"/>
    <property type="molecule type" value="Genomic_DNA"/>
</dbReference>
<evidence type="ECO:0000313" key="13">
    <source>
        <dbReference type="Proteomes" id="UP000693970"/>
    </source>
</evidence>
<dbReference type="Proteomes" id="UP000693970">
    <property type="component" value="Unassembled WGS sequence"/>
</dbReference>
<evidence type="ECO:0000256" key="4">
    <source>
        <dbReference type="ARBA" id="ARBA00023040"/>
    </source>
</evidence>